<evidence type="ECO:0008006" key="4">
    <source>
        <dbReference type="Google" id="ProtNLM"/>
    </source>
</evidence>
<reference evidence="2 3" key="1">
    <citation type="journal article" date="2016" name="Sci. Rep.">
        <title>Metabolic traits of an uncultured archaeal lineage -MSBL1- from brine pools of the Red Sea.</title>
        <authorList>
            <person name="Mwirichia R."/>
            <person name="Alam I."/>
            <person name="Rashid M."/>
            <person name="Vinu M."/>
            <person name="Ba-Alawi W."/>
            <person name="Anthony Kamau A."/>
            <person name="Kamanda Ngugi D."/>
            <person name="Goker M."/>
            <person name="Klenk H.P."/>
            <person name="Bajic V."/>
            <person name="Stingl U."/>
        </authorList>
    </citation>
    <scope>NUCLEOTIDE SEQUENCE [LARGE SCALE GENOMIC DNA]</scope>
    <source>
        <strain evidence="2">SCGC-AAA259D18</strain>
    </source>
</reference>
<proteinExistence type="predicted"/>
<dbReference type="PANTHER" id="PTHR33678:SF1">
    <property type="entry name" value="BLL1576 PROTEIN"/>
    <property type="match status" value="1"/>
</dbReference>
<gene>
    <name evidence="2" type="ORF">AKJ63_01460</name>
</gene>
<evidence type="ECO:0000256" key="1">
    <source>
        <dbReference type="SAM" id="MobiDB-lite"/>
    </source>
</evidence>
<keyword evidence="3" id="KW-1185">Reference proteome</keyword>
<dbReference type="InterPro" id="IPR052344">
    <property type="entry name" value="Transposase-related"/>
</dbReference>
<accession>A0A133UB68</accession>
<evidence type="ECO:0000313" key="2">
    <source>
        <dbReference type="EMBL" id="KXA91446.1"/>
    </source>
</evidence>
<feature type="compositionally biased region" description="Basic and acidic residues" evidence="1">
    <location>
        <begin position="1"/>
        <end position="18"/>
    </location>
</feature>
<comment type="caution">
    <text evidence="2">The sequence shown here is derived from an EMBL/GenBank/DDBJ whole genome shotgun (WGS) entry which is preliminary data.</text>
</comment>
<evidence type="ECO:0000313" key="3">
    <source>
        <dbReference type="Proteomes" id="UP000070195"/>
    </source>
</evidence>
<dbReference type="PANTHER" id="PTHR33678">
    <property type="entry name" value="BLL1576 PROTEIN"/>
    <property type="match status" value="1"/>
</dbReference>
<feature type="compositionally biased region" description="Acidic residues" evidence="1">
    <location>
        <begin position="19"/>
        <end position="30"/>
    </location>
</feature>
<feature type="compositionally biased region" description="Basic and acidic residues" evidence="1">
    <location>
        <begin position="40"/>
        <end position="50"/>
    </location>
</feature>
<name>A0A133UB68_9EURY</name>
<organism evidence="2 3">
    <name type="scientific">candidate division MSBL1 archaeon SCGC-AAA259D18</name>
    <dbReference type="NCBI Taxonomy" id="1698262"/>
    <lineage>
        <taxon>Archaea</taxon>
        <taxon>Methanobacteriati</taxon>
        <taxon>Methanobacteriota</taxon>
        <taxon>candidate division MSBL1</taxon>
    </lineage>
</organism>
<sequence>MGEGRRETEEKGAEKKESGEEDAEREDEENEGKGKPGRKPGHEPAWREQPEPDETIEVPLDNCVHCGGELGDPSGKKTSLVTDIPDPEPLKTTEFKLHCSECPHCGEENVATHPDCSDEGEYGPNTLVQATLFKHEERLPNRKTADLLETLRELHRAQDRLPLP</sequence>
<feature type="region of interest" description="Disordered" evidence="1">
    <location>
        <begin position="1"/>
        <end position="89"/>
    </location>
</feature>
<protein>
    <recommendedName>
        <fullName evidence="4">Transposase IS66 zinc-finger binding domain-containing protein</fullName>
    </recommendedName>
</protein>
<dbReference type="Proteomes" id="UP000070195">
    <property type="component" value="Unassembled WGS sequence"/>
</dbReference>
<dbReference type="EMBL" id="LHXM01000023">
    <property type="protein sequence ID" value="KXA91446.1"/>
    <property type="molecule type" value="Genomic_DNA"/>
</dbReference>
<dbReference type="AlphaFoldDB" id="A0A133UB68"/>